<evidence type="ECO:0000313" key="2">
    <source>
        <dbReference type="Proteomes" id="UP000565579"/>
    </source>
</evidence>
<protein>
    <recommendedName>
        <fullName evidence="3">FXSXX-COOH protein</fullName>
    </recommendedName>
</protein>
<gene>
    <name evidence="1" type="ORF">HD593_002018</name>
</gene>
<comment type="caution">
    <text evidence="1">The sequence shown here is derived from an EMBL/GenBank/DDBJ whole genome shotgun (WGS) entry which is preliminary data.</text>
</comment>
<dbReference type="AlphaFoldDB" id="A0A7X0NPH4"/>
<evidence type="ECO:0000313" key="1">
    <source>
        <dbReference type="EMBL" id="MBB6547223.1"/>
    </source>
</evidence>
<dbReference type="Proteomes" id="UP000565579">
    <property type="component" value="Unassembled WGS sequence"/>
</dbReference>
<keyword evidence="2" id="KW-1185">Reference proteome</keyword>
<name>A0A7X0NPH4_9ACTN</name>
<dbReference type="EMBL" id="JACHMI010000001">
    <property type="protein sequence ID" value="MBB6547223.1"/>
    <property type="molecule type" value="Genomic_DNA"/>
</dbReference>
<sequence length="56" mass="5939">MMRGDASDPDDQLADVTDLSLRDLDDVEETTLARAVRLALGPPARDAEVSATAQSP</sequence>
<evidence type="ECO:0008006" key="3">
    <source>
        <dbReference type="Google" id="ProtNLM"/>
    </source>
</evidence>
<accession>A0A7X0NPH4</accession>
<dbReference type="RefSeq" id="WP_185101897.1">
    <property type="nucleotide sequence ID" value="NZ_BAAAXY010000131.1"/>
</dbReference>
<reference evidence="1 2" key="1">
    <citation type="submission" date="2020-08" db="EMBL/GenBank/DDBJ databases">
        <title>Sequencing the genomes of 1000 actinobacteria strains.</title>
        <authorList>
            <person name="Klenk H.-P."/>
        </authorList>
    </citation>
    <scope>NUCLEOTIDE SEQUENCE [LARGE SCALE GENOMIC DNA]</scope>
    <source>
        <strain evidence="1 2">DSM 43768</strain>
    </source>
</reference>
<proteinExistence type="predicted"/>
<organism evidence="1 2">
    <name type="scientific">Nonomuraea rubra</name>
    <dbReference type="NCBI Taxonomy" id="46180"/>
    <lineage>
        <taxon>Bacteria</taxon>
        <taxon>Bacillati</taxon>
        <taxon>Actinomycetota</taxon>
        <taxon>Actinomycetes</taxon>
        <taxon>Streptosporangiales</taxon>
        <taxon>Streptosporangiaceae</taxon>
        <taxon>Nonomuraea</taxon>
    </lineage>
</organism>